<evidence type="ECO:0000313" key="3">
    <source>
        <dbReference type="Proteomes" id="UP000766698"/>
    </source>
</evidence>
<feature type="coiled-coil region" evidence="1">
    <location>
        <begin position="54"/>
        <end position="102"/>
    </location>
</feature>
<sequence length="722" mass="79286">MVKYADAKYVDYRKLSSAAESWGQMARKYSMAVRAYETDVKGKLERSGWRGDFANAARVNISDTCKEIEAAESEARAVASILREGSRKLASLLKELDAKEAEIRRAGLHVAADGKVWGTVTPKHVGESRTANAAEYRQQVLDQQMAELNARIRKWQRELDDIVRRIGNFDTDLKVSLDKATAPGGSGTAPRFNGNASADLERVKIKRGNELITRLNSGEPLSAGEREELRAISDDAARDRGLSKRFLNAVGTDSFLRLSGWLQYMKATEKGNTRADYAEIAKNMAGVLASATRKEDDAREWAAKFKEVGTRAYEWNENGRAANPSVVGGGYRYSLKGYQALMTIVKEGEGYSKHFLHMVADDIREAEKNDRRVWVTHPSRYPRGAAVDPLDAALGAMAKESKAATGYFTPELLEYMDSREWKVLEANGMVGGPDAKESSDARQGFGKFLESAATGRPAGVEAPDGRAVHSKDEIEVFSSIVQHYSKDDHPGMPSALQRPISRVLSDYSESIYEIVGKWKTTSTSAELPLNVYQLKSMISAVSADPVAHRIVLNSQAAEIARQFDKNLDESDFSAENGYKSRAPEHARVAGTVLGVIDEARANAIGADLVRSLKEADLNKLKAYHAAGAIITPIPVVGDAMQRALDSILYAYTEGAKEEFEQAKEGKLKKLHRHGIEMLQELIKAKASQYPGTPEDTASGRQRALNHGLDAYNTGGGIMEKSR</sequence>
<accession>A0ABR6EGT4</accession>
<dbReference type="RefSeq" id="WP_182855892.1">
    <property type="nucleotide sequence ID" value="NZ_WMLF01000166.1"/>
</dbReference>
<evidence type="ECO:0000256" key="1">
    <source>
        <dbReference type="SAM" id="Coils"/>
    </source>
</evidence>
<evidence type="ECO:0000313" key="2">
    <source>
        <dbReference type="EMBL" id="MBB1244535.1"/>
    </source>
</evidence>
<reference evidence="3" key="1">
    <citation type="journal article" date="2020" name="Syst. Appl. Microbiol.">
        <title>Streptomyces alkaliterrae sp. nov., isolated from an alkaline soil, and emended descriptions of Streptomyces alkaliphilus, Streptomyces calidiresistens and Streptomyces durbertensis.</title>
        <authorList>
            <person name="Swiecimska M."/>
            <person name="Golinska P."/>
            <person name="Nouioui I."/>
            <person name="Wypij M."/>
            <person name="Rai M."/>
            <person name="Sangal V."/>
            <person name="Goodfellow M."/>
        </authorList>
    </citation>
    <scope>NUCLEOTIDE SEQUENCE [LARGE SCALE GENOMIC DNA]</scope>
    <source>
        <strain evidence="3">DSM 104538</strain>
    </source>
</reference>
<comment type="caution">
    <text evidence="2">The sequence shown here is derived from an EMBL/GenBank/DDBJ whole genome shotgun (WGS) entry which is preliminary data.</text>
</comment>
<keyword evidence="3" id="KW-1185">Reference proteome</keyword>
<keyword evidence="1" id="KW-0175">Coiled coil</keyword>
<organism evidence="2 3">
    <name type="scientific">Streptomyces durbertensis</name>
    <dbReference type="NCBI Taxonomy" id="2448886"/>
    <lineage>
        <taxon>Bacteria</taxon>
        <taxon>Bacillati</taxon>
        <taxon>Actinomycetota</taxon>
        <taxon>Actinomycetes</taxon>
        <taxon>Kitasatosporales</taxon>
        <taxon>Streptomycetaceae</taxon>
        <taxon>Streptomyces</taxon>
    </lineage>
</organism>
<feature type="coiled-coil region" evidence="1">
    <location>
        <begin position="138"/>
        <end position="165"/>
    </location>
</feature>
<proteinExistence type="predicted"/>
<protein>
    <submittedName>
        <fullName evidence="2">Uncharacterized protein</fullName>
    </submittedName>
</protein>
<dbReference type="Proteomes" id="UP000766698">
    <property type="component" value="Unassembled WGS sequence"/>
</dbReference>
<gene>
    <name evidence="2" type="ORF">GL263_13310</name>
</gene>
<dbReference type="EMBL" id="WMLF01000166">
    <property type="protein sequence ID" value="MBB1244535.1"/>
    <property type="molecule type" value="Genomic_DNA"/>
</dbReference>
<name>A0ABR6EGT4_9ACTN</name>